<reference evidence="8 9" key="1">
    <citation type="submission" date="2023-06" db="EMBL/GenBank/DDBJ databases">
        <title>Sporosarcina sp. nov., isolated from Korean traditional fermented seafood 'Jeotgal'.</title>
        <authorList>
            <person name="Yang A.I."/>
            <person name="Shin N.-R."/>
        </authorList>
    </citation>
    <scope>NUCLEOTIDE SEQUENCE [LARGE SCALE GENOMIC DNA]</scope>
    <source>
        <strain evidence="8 9">KCTC43456</strain>
    </source>
</reference>
<evidence type="ECO:0000259" key="7">
    <source>
        <dbReference type="Pfam" id="PF07195"/>
    </source>
</evidence>
<evidence type="ECO:0000256" key="4">
    <source>
        <dbReference type="ARBA" id="ARBA00023143"/>
    </source>
</evidence>
<gene>
    <name evidence="8" type="ORF">QTL97_08510</name>
</gene>
<dbReference type="PANTHER" id="PTHR30288">
    <property type="entry name" value="FLAGELLAR CAP/ASSEMBLY PROTEIN FLID"/>
    <property type="match status" value="1"/>
</dbReference>
<keyword evidence="8" id="KW-0966">Cell projection</keyword>
<evidence type="ECO:0000256" key="1">
    <source>
        <dbReference type="ARBA" id="ARBA00009764"/>
    </source>
</evidence>
<evidence type="ECO:0000259" key="6">
    <source>
        <dbReference type="Pfam" id="PF02465"/>
    </source>
</evidence>
<keyword evidence="9" id="KW-1185">Reference proteome</keyword>
<proteinExistence type="inferred from homology"/>
<comment type="function">
    <text evidence="5">Required for morphogenesis and for the elongation of the flagellar filament by facilitating polymerization of the flagellin monomers at the tip of growing filament. Forms a capping structure, which prevents flagellin subunits (transported through the central channel of the flagellum) from leaking out without polymerization at the distal end.</text>
</comment>
<evidence type="ECO:0000256" key="5">
    <source>
        <dbReference type="RuleBase" id="RU362066"/>
    </source>
</evidence>
<dbReference type="EMBL" id="JAUBDJ010000004">
    <property type="protein sequence ID" value="MDW0116974.1"/>
    <property type="molecule type" value="Genomic_DNA"/>
</dbReference>
<organism evidence="8 9">
    <name type="scientific">Sporosarcina thermotolerans</name>
    <dbReference type="NCBI Taxonomy" id="633404"/>
    <lineage>
        <taxon>Bacteria</taxon>
        <taxon>Bacillati</taxon>
        <taxon>Bacillota</taxon>
        <taxon>Bacilli</taxon>
        <taxon>Bacillales</taxon>
        <taxon>Caryophanaceae</taxon>
        <taxon>Sporosarcina</taxon>
    </lineage>
</organism>
<evidence type="ECO:0000256" key="2">
    <source>
        <dbReference type="ARBA" id="ARBA00011255"/>
    </source>
</evidence>
<dbReference type="InterPro" id="IPR010809">
    <property type="entry name" value="FliD_C"/>
</dbReference>
<dbReference type="GO" id="GO:0071973">
    <property type="term" value="P:bacterial-type flagellum-dependent cell motility"/>
    <property type="evidence" value="ECO:0007669"/>
    <property type="project" value="TreeGrafter"/>
</dbReference>
<keyword evidence="5" id="KW-0964">Secreted</keyword>
<dbReference type="Proteomes" id="UP001271648">
    <property type="component" value="Unassembled WGS sequence"/>
</dbReference>
<feature type="domain" description="Flagellar hook-associated protein 2 N-terminal" evidence="6">
    <location>
        <begin position="8"/>
        <end position="104"/>
    </location>
</feature>
<dbReference type="GO" id="GO:0009424">
    <property type="term" value="C:bacterial-type flagellum hook"/>
    <property type="evidence" value="ECO:0007669"/>
    <property type="project" value="UniProtKB-UniRule"/>
</dbReference>
<dbReference type="InterPro" id="IPR040026">
    <property type="entry name" value="FliD"/>
</dbReference>
<sequence length="500" mass="55978">MRISGLATGMDTEQIIRDMMKAHRIPLEKITQKKQYTEWQMDDYRSVNRNITDLKYKVTDTMGRQSTFMQKTVNISNPNAVGIKGLSAISEFAGTIKVDKLATQASLQGGMLTNVKGSTRLEQLEGYDGEKIIKVRAIDKNGELGEVKELKFSATDTIDSVIKKINSETGVNAFFDEYTGKIAMTAKNSGALKGDVGTPSIVIEGKLGDVLKLTGTHDPDDDNSPKFTAGNNAEFIFNGLKTQRASNTFTINGFEVNLKQVTTDEVTFSSAPDTDKIVESVVKFVDDYNKLIEELNEKIREPKYRNFQPLSDEQKKDMKEKEIELWEEKAMSGTLRNDPTIASLLTNLRQLMSSQVETSNGEFISLKKIGIEPIKDFKENGKLAINEDDLRKAITENPNQVYELFAKSATDTDKGGIAIQFRKTMDGFNAVISEKAGTTGTVSDNFAMGRSLKSMNQQIDRFEDRLKMMEDRYWRQFTAMEKAIQKANAQSANMMNMFGQ</sequence>
<comment type="similarity">
    <text evidence="1 5">Belongs to the FliD family.</text>
</comment>
<evidence type="ECO:0000313" key="8">
    <source>
        <dbReference type="EMBL" id="MDW0116974.1"/>
    </source>
</evidence>
<keyword evidence="4 5" id="KW-0975">Bacterial flagellum</keyword>
<dbReference type="PANTHER" id="PTHR30288:SF0">
    <property type="entry name" value="FLAGELLAR HOOK-ASSOCIATED PROTEIN 2"/>
    <property type="match status" value="1"/>
</dbReference>
<name>A0AAW9A9V5_9BACL</name>
<evidence type="ECO:0000313" key="9">
    <source>
        <dbReference type="Proteomes" id="UP001271648"/>
    </source>
</evidence>
<protein>
    <recommendedName>
        <fullName evidence="5">Flagellar hook-associated protein 2</fullName>
        <shortName evidence="5">HAP2</shortName>
    </recommendedName>
    <alternativeName>
        <fullName evidence="5">Flagellar cap protein</fullName>
    </alternativeName>
</protein>
<comment type="subunit">
    <text evidence="2 5">Homopentamer.</text>
</comment>
<accession>A0AAW9A9V5</accession>
<dbReference type="InterPro" id="IPR010810">
    <property type="entry name" value="Flagellin_hook_IN_motif"/>
</dbReference>
<dbReference type="Pfam" id="PF07196">
    <property type="entry name" value="Flagellin_IN"/>
    <property type="match status" value="1"/>
</dbReference>
<keyword evidence="8" id="KW-0969">Cilium</keyword>
<dbReference type="Pfam" id="PF07195">
    <property type="entry name" value="FliD_C"/>
    <property type="match status" value="1"/>
</dbReference>
<dbReference type="RefSeq" id="WP_317940624.1">
    <property type="nucleotide sequence ID" value="NZ_JAUBDJ010000004.1"/>
</dbReference>
<keyword evidence="3" id="KW-0175">Coiled coil</keyword>
<feature type="domain" description="Flagellar hook-associated protein 2 C-terminal" evidence="7">
    <location>
        <begin position="230"/>
        <end position="489"/>
    </location>
</feature>
<comment type="subcellular location">
    <subcellularLocation>
        <location evidence="5">Secreted</location>
    </subcellularLocation>
    <subcellularLocation>
        <location evidence="5">Bacterial flagellum</location>
    </subcellularLocation>
</comment>
<dbReference type="AlphaFoldDB" id="A0AAW9A9V5"/>
<dbReference type="GO" id="GO:0005576">
    <property type="term" value="C:extracellular region"/>
    <property type="evidence" value="ECO:0007669"/>
    <property type="project" value="UniProtKB-SubCell"/>
</dbReference>
<dbReference type="InterPro" id="IPR003481">
    <property type="entry name" value="FliD_N"/>
</dbReference>
<dbReference type="Pfam" id="PF02465">
    <property type="entry name" value="FliD_N"/>
    <property type="match status" value="1"/>
</dbReference>
<evidence type="ECO:0000256" key="3">
    <source>
        <dbReference type="ARBA" id="ARBA00023054"/>
    </source>
</evidence>
<dbReference type="GO" id="GO:0007155">
    <property type="term" value="P:cell adhesion"/>
    <property type="evidence" value="ECO:0007669"/>
    <property type="project" value="InterPro"/>
</dbReference>
<keyword evidence="8" id="KW-0282">Flagellum</keyword>
<dbReference type="NCBIfam" id="NF005833">
    <property type="entry name" value="PRK07737.1"/>
    <property type="match status" value="1"/>
</dbReference>
<comment type="caution">
    <text evidence="8">The sequence shown here is derived from an EMBL/GenBank/DDBJ whole genome shotgun (WGS) entry which is preliminary data.</text>
</comment>
<dbReference type="GO" id="GO:0009421">
    <property type="term" value="C:bacterial-type flagellum filament cap"/>
    <property type="evidence" value="ECO:0007669"/>
    <property type="project" value="InterPro"/>
</dbReference>